<accession>A0A516GWW7</accession>
<reference evidence="1 2" key="1">
    <citation type="submission" date="2019-07" db="EMBL/GenBank/DDBJ databases">
        <title>Genome sequencing for Ferrovibrio sp. K5.</title>
        <authorList>
            <person name="Park S.-J."/>
        </authorList>
    </citation>
    <scope>NUCLEOTIDE SEQUENCE [LARGE SCALE GENOMIC DNA]</scope>
    <source>
        <strain evidence="1 2">K5</strain>
    </source>
</reference>
<dbReference type="AlphaFoldDB" id="A0A516GWW7"/>
<dbReference type="EMBL" id="CP041636">
    <property type="protein sequence ID" value="QDO96043.1"/>
    <property type="molecule type" value="Genomic_DNA"/>
</dbReference>
<gene>
    <name evidence="1" type="ORF">FNB15_01570</name>
</gene>
<dbReference type="Gene3D" id="3.90.550.10">
    <property type="entry name" value="Spore Coat Polysaccharide Biosynthesis Protein SpsA, Chain A"/>
    <property type="match status" value="1"/>
</dbReference>
<evidence type="ECO:0000313" key="1">
    <source>
        <dbReference type="EMBL" id="QDO96043.1"/>
    </source>
</evidence>
<name>A0A516GWW7_9PROT</name>
<proteinExistence type="predicted"/>
<dbReference type="InterPro" id="IPR029044">
    <property type="entry name" value="Nucleotide-diphossugar_trans"/>
</dbReference>
<dbReference type="KEGG" id="fer:FNB15_01570"/>
<dbReference type="Proteomes" id="UP000317496">
    <property type="component" value="Chromosome"/>
</dbReference>
<protein>
    <recommendedName>
        <fullName evidence="3">Glycosyltransferase family 8 protein</fullName>
    </recommendedName>
</protein>
<dbReference type="RefSeq" id="WP_144067024.1">
    <property type="nucleotide sequence ID" value="NZ_CP041636.1"/>
</dbReference>
<organism evidence="1 2">
    <name type="scientific">Ferrovibrio terrae</name>
    <dbReference type="NCBI Taxonomy" id="2594003"/>
    <lineage>
        <taxon>Bacteria</taxon>
        <taxon>Pseudomonadati</taxon>
        <taxon>Pseudomonadota</taxon>
        <taxon>Alphaproteobacteria</taxon>
        <taxon>Rhodospirillales</taxon>
        <taxon>Rhodospirillaceae</taxon>
        <taxon>Ferrovibrio</taxon>
    </lineage>
</organism>
<evidence type="ECO:0000313" key="2">
    <source>
        <dbReference type="Proteomes" id="UP000317496"/>
    </source>
</evidence>
<evidence type="ECO:0008006" key="3">
    <source>
        <dbReference type="Google" id="ProtNLM"/>
    </source>
</evidence>
<keyword evidence="2" id="KW-1185">Reference proteome</keyword>
<dbReference type="SUPFAM" id="SSF53448">
    <property type="entry name" value="Nucleotide-diphospho-sugar transferases"/>
    <property type="match status" value="1"/>
</dbReference>
<sequence>MFVLDTPESVVPHTGRKTAIVTLIIGPNYIATWLRLCRASWLRYARTFDYDVIIISQPLDTGSRAQARSPAWQKLLILSQPWSAQYERIVWIDSDIIIGPEAQDIVASSGPPEKISLAVAGARSSSAERMIYLERLHNAQFLPDAEDMVWEQEIRKNYRDHNVPEHDIMFNTGVLVVSPRHHRDLFLHCYDGEDAGARLYEQPLLSHEIIERDLGHLLNTRFNWGIQETLLLYVPEILIWDNQPKHLHPSIIRMAHYLVRRELQNCYFLHFYGAMNLMATLTEEHVFGGTPLDLLMDEAAKA</sequence>
<dbReference type="OrthoDB" id="1491786at2"/>